<protein>
    <submittedName>
        <fullName evidence="2">Fatty acid desaturase</fullName>
    </submittedName>
</protein>
<sequence length="420" mass="47223">MAVTDVEVFAHLTAADIDELGAEFDAIRADIEASRGERDARYIRRTIAAQRALEVTGRVLLAASSRRTAFWTGTATLGLAKIIENMEIGHNAMHGQWDWMNDPEVHSTGWEWDMAGSSKHWRITHNFMHHKFTNILGMDDDVGYGLLRVTRDVPWKPFNMFNVFFNAMLAVFFEWGVALQHLEIGKIFKGRSDRQATLVRLREFSGKAGRQVFKDYVAFPALTSLSPGATFGSTCKANAIANVIRNVWANAIIFCGHFPDGAEKFTKTDMAGESRGQWYLRQLLGSANIDAGPAMRFMSGSLSHQIEHHLYPDLPSNRYEEIAVRVRAVCEKYDLPYTTGPFLVQYGKTWRTIAKLSLPDRFLTDTADDAPETRSERMFADLGPEYAGADPVTGRRRGLKTAIAAARAWRRDRRPDDLAA</sequence>
<dbReference type="EMBL" id="JAHCLR010000031">
    <property type="protein sequence ID" value="MBS9534846.1"/>
    <property type="molecule type" value="Genomic_DNA"/>
</dbReference>
<dbReference type="InterPro" id="IPR005804">
    <property type="entry name" value="FA_desaturase_dom"/>
</dbReference>
<proteinExistence type="predicted"/>
<evidence type="ECO:0000313" key="2">
    <source>
        <dbReference type="EMBL" id="MBS9534846.1"/>
    </source>
</evidence>
<gene>
    <name evidence="2" type="ORF">KIH27_14735</name>
</gene>
<keyword evidence="3" id="KW-1185">Reference proteome</keyword>
<accession>A0ABS5RMY7</accession>
<evidence type="ECO:0000313" key="3">
    <source>
        <dbReference type="Proteomes" id="UP001519535"/>
    </source>
</evidence>
<dbReference type="Pfam" id="PF00487">
    <property type="entry name" value="FA_desaturase"/>
    <property type="match status" value="1"/>
</dbReference>
<organism evidence="2 3">
    <name type="scientific">Mycolicibacter acidiphilus</name>
    <dbReference type="NCBI Taxonomy" id="2835306"/>
    <lineage>
        <taxon>Bacteria</taxon>
        <taxon>Bacillati</taxon>
        <taxon>Actinomycetota</taxon>
        <taxon>Actinomycetes</taxon>
        <taxon>Mycobacteriales</taxon>
        <taxon>Mycobacteriaceae</taxon>
        <taxon>Mycolicibacter</taxon>
    </lineage>
</organism>
<dbReference type="PANTHER" id="PTHR19353:SF19">
    <property type="entry name" value="DELTA(5) FATTY ACID DESATURASE C-RELATED"/>
    <property type="match status" value="1"/>
</dbReference>
<dbReference type="CDD" id="cd03506">
    <property type="entry name" value="Delta6-FADS-like"/>
    <property type="match status" value="1"/>
</dbReference>
<dbReference type="Proteomes" id="UP001519535">
    <property type="component" value="Unassembled WGS sequence"/>
</dbReference>
<feature type="domain" description="Fatty acid desaturase" evidence="1">
    <location>
        <begin position="70"/>
        <end position="339"/>
    </location>
</feature>
<comment type="caution">
    <text evidence="2">The sequence shown here is derived from an EMBL/GenBank/DDBJ whole genome shotgun (WGS) entry which is preliminary data.</text>
</comment>
<evidence type="ECO:0000259" key="1">
    <source>
        <dbReference type="Pfam" id="PF00487"/>
    </source>
</evidence>
<reference evidence="2 3" key="1">
    <citation type="submission" date="2021-05" db="EMBL/GenBank/DDBJ databases">
        <title>Mycobacterium acidophilum sp. nov., an extremely acid-tolerant member of the genus Mycobacterium.</title>
        <authorList>
            <person name="Xia J."/>
        </authorList>
    </citation>
    <scope>NUCLEOTIDE SEQUENCE [LARGE SCALE GENOMIC DNA]</scope>
    <source>
        <strain evidence="2 3">M1</strain>
    </source>
</reference>
<dbReference type="PANTHER" id="PTHR19353">
    <property type="entry name" value="FATTY ACID DESATURASE 2"/>
    <property type="match status" value="1"/>
</dbReference>
<name>A0ABS5RMY7_9MYCO</name>
<dbReference type="RefSeq" id="WP_214093715.1">
    <property type="nucleotide sequence ID" value="NZ_JAHCLR010000031.1"/>
</dbReference>
<dbReference type="InterPro" id="IPR012171">
    <property type="entry name" value="Fatty_acid_desaturase"/>
</dbReference>